<evidence type="ECO:0000313" key="2">
    <source>
        <dbReference type="EMBL" id="APZ42219.1"/>
    </source>
</evidence>
<dbReference type="RefSeq" id="WP_076835691.1">
    <property type="nucleotide sequence ID" value="NZ_CP019434.1"/>
</dbReference>
<dbReference type="InterPro" id="IPR050923">
    <property type="entry name" value="Cell_Proc_Reg/RNA_Proc"/>
</dbReference>
<dbReference type="SUPFAM" id="SSF49879">
    <property type="entry name" value="SMAD/FHA domain"/>
    <property type="match status" value="2"/>
</dbReference>
<feature type="domain" description="FHA" evidence="1">
    <location>
        <begin position="23"/>
        <end position="72"/>
    </location>
</feature>
<accession>A0A1P8UEK7</accession>
<dbReference type="EMBL" id="CP019434">
    <property type="protein sequence ID" value="APZ42219.1"/>
    <property type="molecule type" value="Genomic_DNA"/>
</dbReference>
<evidence type="ECO:0000259" key="1">
    <source>
        <dbReference type="PROSITE" id="PS50006"/>
    </source>
</evidence>
<dbReference type="KEGG" id="afy:BW247_03190"/>
<dbReference type="CDD" id="cd00060">
    <property type="entry name" value="FHA"/>
    <property type="match status" value="1"/>
</dbReference>
<dbReference type="STRING" id="1765967.BW247_03190"/>
<organism evidence="2 3">
    <name type="scientific">Acidihalobacter ferrooxydans</name>
    <dbReference type="NCBI Taxonomy" id="1765967"/>
    <lineage>
        <taxon>Bacteria</taxon>
        <taxon>Pseudomonadati</taxon>
        <taxon>Pseudomonadota</taxon>
        <taxon>Gammaproteobacteria</taxon>
        <taxon>Chromatiales</taxon>
        <taxon>Ectothiorhodospiraceae</taxon>
        <taxon>Acidihalobacter</taxon>
    </lineage>
</organism>
<keyword evidence="3" id="KW-1185">Reference proteome</keyword>
<reference evidence="2 3" key="1">
    <citation type="submission" date="2017-01" db="EMBL/GenBank/DDBJ databases">
        <title>Draft sequence of Acidihalobacter ferrooxidans strain DSM 14175 (strain V8).</title>
        <authorList>
            <person name="Khaleque H.N."/>
            <person name="Ramsay J.P."/>
            <person name="Murphy R.J.T."/>
            <person name="Kaksonen A.H."/>
            <person name="Boxall N.J."/>
            <person name="Watkin E.L.J."/>
        </authorList>
    </citation>
    <scope>NUCLEOTIDE SEQUENCE [LARGE SCALE GENOMIC DNA]</scope>
    <source>
        <strain evidence="2 3">V8</strain>
    </source>
</reference>
<name>A0A1P8UEK7_9GAMM</name>
<evidence type="ECO:0000313" key="3">
    <source>
        <dbReference type="Proteomes" id="UP000243807"/>
    </source>
</evidence>
<dbReference type="AlphaFoldDB" id="A0A1P8UEK7"/>
<sequence>MAKLILSENMRILGEFALDKNCITIGRHADNDICINDRAISSHHCQILTILNDSFVEDLNSTNGTLINNKKVSKHALRNGDLILIGTHQLTYENGFAKADDSDGDKTLLIKPGQTITKGEKNNPHPVYHGASYPPEKNKKNALSEQIHSLQILNGTHKDKVFQLTRAMTTLGKPGQQVAAITKRSDGYAIIGVEKDVANRYPTVNDTPISTKSMYLSHGDIIQLNGVRMIFQSEDSSPAKLRES</sequence>
<dbReference type="InterPro" id="IPR008984">
    <property type="entry name" value="SMAD_FHA_dom_sf"/>
</dbReference>
<dbReference type="InterPro" id="IPR000253">
    <property type="entry name" value="FHA_dom"/>
</dbReference>
<dbReference type="PANTHER" id="PTHR23308">
    <property type="entry name" value="NUCLEAR INHIBITOR OF PROTEIN PHOSPHATASE-1"/>
    <property type="match status" value="1"/>
</dbReference>
<dbReference type="Proteomes" id="UP000243807">
    <property type="component" value="Chromosome"/>
</dbReference>
<dbReference type="PROSITE" id="PS50006">
    <property type="entry name" value="FHA_DOMAIN"/>
    <property type="match status" value="1"/>
</dbReference>
<dbReference type="Gene3D" id="2.60.200.20">
    <property type="match status" value="1"/>
</dbReference>
<dbReference type="OrthoDB" id="151099at2"/>
<proteinExistence type="predicted"/>
<dbReference type="SMART" id="SM00240">
    <property type="entry name" value="FHA"/>
    <property type="match status" value="1"/>
</dbReference>
<dbReference type="Pfam" id="PF00498">
    <property type="entry name" value="FHA"/>
    <property type="match status" value="1"/>
</dbReference>
<protein>
    <recommendedName>
        <fullName evidence="1">FHA domain-containing protein</fullName>
    </recommendedName>
</protein>
<gene>
    <name evidence="2" type="ORF">BW247_03190</name>
</gene>